<dbReference type="Proteomes" id="UP000053989">
    <property type="component" value="Unassembled WGS sequence"/>
</dbReference>
<proteinExistence type="inferred from homology"/>
<dbReference type="GO" id="GO:0032981">
    <property type="term" value="P:mitochondrial respiratory chain complex I assembly"/>
    <property type="evidence" value="ECO:0007669"/>
    <property type="project" value="TreeGrafter"/>
</dbReference>
<feature type="compositionally biased region" description="Low complexity" evidence="8">
    <location>
        <begin position="246"/>
        <end position="260"/>
    </location>
</feature>
<evidence type="ECO:0000256" key="8">
    <source>
        <dbReference type="SAM" id="MobiDB-lite"/>
    </source>
</evidence>
<dbReference type="PANTHER" id="PTHR12049">
    <property type="entry name" value="PROTEIN ARGININE METHYLTRANSFERASE NDUFAF7, MITOCHONDRIAL"/>
    <property type="match status" value="1"/>
</dbReference>
<dbReference type="InterPro" id="IPR029063">
    <property type="entry name" value="SAM-dependent_MTases_sf"/>
</dbReference>
<comment type="similarity">
    <text evidence="2 7">Belongs to the NDUFAF7 family.</text>
</comment>
<evidence type="ECO:0000256" key="2">
    <source>
        <dbReference type="ARBA" id="ARBA00005891"/>
    </source>
</evidence>
<reference evidence="9 10" key="1">
    <citation type="submission" date="2014-04" db="EMBL/GenBank/DDBJ databases">
        <authorList>
            <consortium name="DOE Joint Genome Institute"/>
            <person name="Kuo A."/>
            <person name="Kohler A."/>
            <person name="Nagy L.G."/>
            <person name="Floudas D."/>
            <person name="Copeland A."/>
            <person name="Barry K.W."/>
            <person name="Cichocki N."/>
            <person name="Veneault-Fourrey C."/>
            <person name="LaButti K."/>
            <person name="Lindquist E.A."/>
            <person name="Lipzen A."/>
            <person name="Lundell T."/>
            <person name="Morin E."/>
            <person name="Murat C."/>
            <person name="Sun H."/>
            <person name="Tunlid A."/>
            <person name="Henrissat B."/>
            <person name="Grigoriev I.V."/>
            <person name="Hibbett D.S."/>
            <person name="Martin F."/>
            <person name="Nordberg H.P."/>
            <person name="Cantor M.N."/>
            <person name="Hua S.X."/>
        </authorList>
    </citation>
    <scope>NUCLEOTIDE SEQUENCE [LARGE SCALE GENOMIC DNA]</scope>
    <source>
        <strain evidence="9 10">Foug A</strain>
    </source>
</reference>
<dbReference type="STRING" id="1036808.A0A0C3E499"/>
<feature type="region of interest" description="Disordered" evidence="8">
    <location>
        <begin position="237"/>
        <end position="274"/>
    </location>
</feature>
<reference evidence="10" key="2">
    <citation type="submission" date="2015-01" db="EMBL/GenBank/DDBJ databases">
        <title>Evolutionary Origins and Diversification of the Mycorrhizal Mutualists.</title>
        <authorList>
            <consortium name="DOE Joint Genome Institute"/>
            <consortium name="Mycorrhizal Genomics Consortium"/>
            <person name="Kohler A."/>
            <person name="Kuo A."/>
            <person name="Nagy L.G."/>
            <person name="Floudas D."/>
            <person name="Copeland A."/>
            <person name="Barry K.W."/>
            <person name="Cichocki N."/>
            <person name="Veneault-Fourrey C."/>
            <person name="LaButti K."/>
            <person name="Lindquist E.A."/>
            <person name="Lipzen A."/>
            <person name="Lundell T."/>
            <person name="Morin E."/>
            <person name="Murat C."/>
            <person name="Riley R."/>
            <person name="Ohm R."/>
            <person name="Sun H."/>
            <person name="Tunlid A."/>
            <person name="Henrissat B."/>
            <person name="Grigoriev I.V."/>
            <person name="Hibbett D.S."/>
            <person name="Martin F."/>
        </authorList>
    </citation>
    <scope>NUCLEOTIDE SEQUENCE [LARGE SCALE GENOMIC DNA]</scope>
    <source>
        <strain evidence="10">Foug A</strain>
    </source>
</reference>
<dbReference type="GO" id="GO:0032259">
    <property type="term" value="P:methylation"/>
    <property type="evidence" value="ECO:0007669"/>
    <property type="project" value="UniProtKB-KW"/>
</dbReference>
<keyword evidence="10" id="KW-1185">Reference proteome</keyword>
<comment type="subcellular location">
    <subcellularLocation>
        <location evidence="1 7">Mitochondrion</location>
    </subcellularLocation>
</comment>
<dbReference type="Gene3D" id="3.40.50.12710">
    <property type="match status" value="1"/>
</dbReference>
<comment type="function">
    <text evidence="7">Arginine methyltransferase involved in the assembly or stability of mitochondrial NADH:ubiquinone oxidoreductase complex (complex I).</text>
</comment>
<dbReference type="OrthoDB" id="438553at2759"/>
<accession>A0A0C3E499</accession>
<dbReference type="HOGENOM" id="CLU_024840_2_1_1"/>
<evidence type="ECO:0000256" key="5">
    <source>
        <dbReference type="ARBA" id="ARBA00023128"/>
    </source>
</evidence>
<evidence type="ECO:0000313" key="9">
    <source>
        <dbReference type="EMBL" id="KIM67600.1"/>
    </source>
</evidence>
<dbReference type="PANTHER" id="PTHR12049:SF7">
    <property type="entry name" value="PROTEIN ARGININE METHYLTRANSFERASE NDUFAF7, MITOCHONDRIAL"/>
    <property type="match status" value="1"/>
</dbReference>
<comment type="catalytic activity">
    <reaction evidence="6 7">
        <text>L-arginyl-[protein] + 2 S-adenosyl-L-methionine = N(omega),N(omega)'-dimethyl-L-arginyl-[protein] + 2 S-adenosyl-L-homocysteine + 2 H(+)</text>
        <dbReference type="Rhea" id="RHEA:48108"/>
        <dbReference type="Rhea" id="RHEA-COMP:10532"/>
        <dbReference type="Rhea" id="RHEA-COMP:11992"/>
        <dbReference type="ChEBI" id="CHEBI:15378"/>
        <dbReference type="ChEBI" id="CHEBI:29965"/>
        <dbReference type="ChEBI" id="CHEBI:57856"/>
        <dbReference type="ChEBI" id="CHEBI:59789"/>
        <dbReference type="ChEBI" id="CHEBI:88221"/>
        <dbReference type="EC" id="2.1.1.320"/>
    </reaction>
</comment>
<dbReference type="AlphaFoldDB" id="A0A0C3E499"/>
<dbReference type="InterPro" id="IPR038375">
    <property type="entry name" value="NDUFAF7_sf"/>
</dbReference>
<protein>
    <recommendedName>
        <fullName evidence="7">Protein arginine methyltransferase NDUFAF7</fullName>
        <ecNumber evidence="7">2.1.1.320</ecNumber>
    </recommendedName>
</protein>
<dbReference type="SUPFAM" id="SSF53335">
    <property type="entry name" value="S-adenosyl-L-methionine-dependent methyltransferases"/>
    <property type="match status" value="1"/>
</dbReference>
<name>A0A0C3E499_9AGAM</name>
<dbReference type="GO" id="GO:0005739">
    <property type="term" value="C:mitochondrion"/>
    <property type="evidence" value="ECO:0007669"/>
    <property type="project" value="UniProtKB-SubCell"/>
</dbReference>
<keyword evidence="4 7" id="KW-0808">Transferase</keyword>
<evidence type="ECO:0000256" key="6">
    <source>
        <dbReference type="ARBA" id="ARBA00048612"/>
    </source>
</evidence>
<evidence type="ECO:0000256" key="3">
    <source>
        <dbReference type="ARBA" id="ARBA00022603"/>
    </source>
</evidence>
<evidence type="ECO:0000256" key="4">
    <source>
        <dbReference type="ARBA" id="ARBA00022679"/>
    </source>
</evidence>
<evidence type="ECO:0000256" key="7">
    <source>
        <dbReference type="RuleBase" id="RU364114"/>
    </source>
</evidence>
<dbReference type="InterPro" id="IPR003788">
    <property type="entry name" value="NDUFAF7"/>
</dbReference>
<dbReference type="EMBL" id="KN822012">
    <property type="protein sequence ID" value="KIM67600.1"/>
    <property type="molecule type" value="Genomic_DNA"/>
</dbReference>
<dbReference type="GO" id="GO:0035243">
    <property type="term" value="F:protein-arginine omega-N symmetric methyltransferase activity"/>
    <property type="evidence" value="ECO:0007669"/>
    <property type="project" value="UniProtKB-EC"/>
</dbReference>
<dbReference type="EC" id="2.1.1.320" evidence="7"/>
<keyword evidence="3 7" id="KW-0489">Methyltransferase</keyword>
<organism evidence="9 10">
    <name type="scientific">Scleroderma citrinum Foug A</name>
    <dbReference type="NCBI Taxonomy" id="1036808"/>
    <lineage>
        <taxon>Eukaryota</taxon>
        <taxon>Fungi</taxon>
        <taxon>Dikarya</taxon>
        <taxon>Basidiomycota</taxon>
        <taxon>Agaricomycotina</taxon>
        <taxon>Agaricomycetes</taxon>
        <taxon>Agaricomycetidae</taxon>
        <taxon>Boletales</taxon>
        <taxon>Sclerodermatineae</taxon>
        <taxon>Sclerodermataceae</taxon>
        <taxon>Scleroderma</taxon>
    </lineage>
</organism>
<keyword evidence="5 7" id="KW-0496">Mitochondrion</keyword>
<gene>
    <name evidence="9" type="ORF">SCLCIDRAFT_107643</name>
</gene>
<dbReference type="Pfam" id="PF02636">
    <property type="entry name" value="Methyltransf_28"/>
    <property type="match status" value="1"/>
</dbReference>
<evidence type="ECO:0000313" key="10">
    <source>
        <dbReference type="Proteomes" id="UP000053989"/>
    </source>
</evidence>
<sequence>MFRLSHTNSFSRALRGWSSQTSCLAQCRRHAQQSALTRVDAFGPLTEIEKIMMGSIRATGPLSFATYMQLCLSHPVHGYYMNPKHAVFGTRGDFTTSPEISQVFGELMAVWMLEQWMTTTPSMPFRIVELGPGRGTLMDDILRVFRQLPAARAKLTSIHLVETSPAMRTLQGSKLLSSVQNNSLKLVWYDALDEVPRSRDTYTMLVAHEFFDALPVHVIEKTPRGWHEVLIAPSTDHSIRYTTPDPGSTGSVLPTSSSSIPPKPPTSSSRWTPVLSPTPTASAALLGNASPRFSKLPVGSRIEVSGAGVKSARSVADLIGSDGGEESASGCALIVDYGAEHAVGNSLRVRCSLCSCGLWIGFKDHKIVDIFHRPGECDITANVDFALLKESLGPHVTPLGTLRQGEFLNRMGIQLRTASLIRAATTPERRKVIEEGVNRLVDPLGMGGQYAVLGITSNKKVGPRDQGVWPFVDVEASASSTQA</sequence>
<evidence type="ECO:0000256" key="1">
    <source>
        <dbReference type="ARBA" id="ARBA00004173"/>
    </source>
</evidence>
<dbReference type="InParanoid" id="A0A0C3E499"/>